<gene>
    <name evidence="1" type="ORF">AV274_5251</name>
</gene>
<dbReference type="InterPro" id="IPR015424">
    <property type="entry name" value="PyrdxlP-dep_Trfase"/>
</dbReference>
<dbReference type="InterPro" id="IPR015422">
    <property type="entry name" value="PyrdxlP-dep_Trfase_small"/>
</dbReference>
<sequence>MFLTLIPIHMKIGEKELRGRSGLRAGWHCNPGAAYGALGLSEEKIAEQIRNHKCFSSTCVHQTALTVVNGVMAGAVRISLGFMTTFEDCDRVVDFFRSRYRM</sequence>
<name>A0A196SAK8_BLAHN</name>
<evidence type="ECO:0000313" key="1">
    <source>
        <dbReference type="EMBL" id="OAO13034.1"/>
    </source>
</evidence>
<dbReference type="STRING" id="478820.A0A196SAK8"/>
<dbReference type="GO" id="GO:0008483">
    <property type="term" value="F:transaminase activity"/>
    <property type="evidence" value="ECO:0007669"/>
    <property type="project" value="UniProtKB-KW"/>
</dbReference>
<evidence type="ECO:0000313" key="2">
    <source>
        <dbReference type="Proteomes" id="UP000078348"/>
    </source>
</evidence>
<dbReference type="EMBL" id="LXWW01000472">
    <property type="protein sequence ID" value="OAO13034.1"/>
    <property type="molecule type" value="Genomic_DNA"/>
</dbReference>
<proteinExistence type="predicted"/>
<dbReference type="SUPFAM" id="SSF53383">
    <property type="entry name" value="PLP-dependent transferases"/>
    <property type="match status" value="1"/>
</dbReference>
<comment type="caution">
    <text evidence="1">The sequence shown here is derived from an EMBL/GenBank/DDBJ whole genome shotgun (WGS) entry which is preliminary data.</text>
</comment>
<accession>A0A196SAK8</accession>
<keyword evidence="1" id="KW-0808">Transferase</keyword>
<dbReference type="Proteomes" id="UP000078348">
    <property type="component" value="Unassembled WGS sequence"/>
</dbReference>
<organism evidence="1 2">
    <name type="scientific">Blastocystis sp. subtype 1 (strain ATCC 50177 / NandII)</name>
    <dbReference type="NCBI Taxonomy" id="478820"/>
    <lineage>
        <taxon>Eukaryota</taxon>
        <taxon>Sar</taxon>
        <taxon>Stramenopiles</taxon>
        <taxon>Bigyra</taxon>
        <taxon>Opalozoa</taxon>
        <taxon>Opalinata</taxon>
        <taxon>Blastocystidae</taxon>
        <taxon>Blastocystis</taxon>
    </lineage>
</organism>
<dbReference type="Gene3D" id="3.90.1150.10">
    <property type="entry name" value="Aspartate Aminotransferase, domain 1"/>
    <property type="match status" value="1"/>
</dbReference>
<dbReference type="AlphaFoldDB" id="A0A196SAK8"/>
<reference evidence="1 2" key="1">
    <citation type="submission" date="2016-05" db="EMBL/GenBank/DDBJ databases">
        <title>Nuclear genome of Blastocystis sp. subtype 1 NandII.</title>
        <authorList>
            <person name="Gentekaki E."/>
            <person name="Curtis B."/>
            <person name="Stairs C."/>
            <person name="Eme L."/>
            <person name="Herman E."/>
            <person name="Klimes V."/>
            <person name="Arias M.C."/>
            <person name="Elias M."/>
            <person name="Hilliou F."/>
            <person name="Klute M."/>
            <person name="Malik S.-B."/>
            <person name="Pightling A."/>
            <person name="Rachubinski R."/>
            <person name="Salas D."/>
            <person name="Schlacht A."/>
            <person name="Suga H."/>
            <person name="Archibald J."/>
            <person name="Ball S.G."/>
            <person name="Clark G."/>
            <person name="Dacks J."/>
            <person name="Van Der Giezen M."/>
            <person name="Tsaousis A."/>
            <person name="Roger A."/>
        </authorList>
    </citation>
    <scope>NUCLEOTIDE SEQUENCE [LARGE SCALE GENOMIC DNA]</scope>
    <source>
        <strain evidence="2">ATCC 50177 / NandII</strain>
    </source>
</reference>
<dbReference type="OrthoDB" id="10264306at2759"/>
<keyword evidence="1" id="KW-0032">Aminotransferase</keyword>
<protein>
    <submittedName>
        <fullName evidence="1">Aminotransferase class 5</fullName>
    </submittedName>
</protein>
<keyword evidence="2" id="KW-1185">Reference proteome</keyword>